<proteinExistence type="predicted"/>
<sequence length="290" mass="30269">MRIDFSIPKGVDGAGTGDVVGPASSIDGQMAVADGTTGKLLKFVAPAAARAAIGADLLGGVRNLLINARGTINQRQYASGAATVGANRYTLDRWRVVTSGQSLSWTESENVRTMTAPAGGLEQVVEGTATLTGDHVLTWDGTATATVNGTPRAKGEVFALTGGANVTVRFIGGTVSRPQLERGKSATAFAIRLPGDELSLCQRYFETSDDGDFIFSSDVNAGGTYYNFSTFKVTKRIVPSVVLTNVGASWFAATTGVVAAWRSGFREARAATISASGGYFESYWAADAEL</sequence>
<accession>A0A934IWS5</accession>
<organism evidence="1 2">
    <name type="scientific">Devosia sediminis</name>
    <dbReference type="NCBI Taxonomy" id="2798801"/>
    <lineage>
        <taxon>Bacteria</taxon>
        <taxon>Pseudomonadati</taxon>
        <taxon>Pseudomonadota</taxon>
        <taxon>Alphaproteobacteria</taxon>
        <taxon>Hyphomicrobiales</taxon>
        <taxon>Devosiaceae</taxon>
        <taxon>Devosia</taxon>
    </lineage>
</organism>
<gene>
    <name evidence="1" type="ORF">JEQ47_06855</name>
</gene>
<dbReference type="AlphaFoldDB" id="A0A934IWS5"/>
<reference evidence="1" key="1">
    <citation type="submission" date="2020-12" db="EMBL/GenBank/DDBJ databases">
        <title>Devosia sp. MSA67 isolated from Mo River.</title>
        <authorList>
            <person name="Ma F."/>
            <person name="Zi Z."/>
        </authorList>
    </citation>
    <scope>NUCLEOTIDE SEQUENCE</scope>
    <source>
        <strain evidence="1">MSA67</strain>
    </source>
</reference>
<keyword evidence="2" id="KW-1185">Reference proteome</keyword>
<comment type="caution">
    <text evidence="1">The sequence shown here is derived from an EMBL/GenBank/DDBJ whole genome shotgun (WGS) entry which is preliminary data.</text>
</comment>
<evidence type="ECO:0000313" key="2">
    <source>
        <dbReference type="Proteomes" id="UP000602124"/>
    </source>
</evidence>
<evidence type="ECO:0000313" key="1">
    <source>
        <dbReference type="EMBL" id="MBJ3784435.1"/>
    </source>
</evidence>
<name>A0A934IWS5_9HYPH</name>
<protein>
    <submittedName>
        <fullName evidence="1">Uncharacterized protein</fullName>
    </submittedName>
</protein>
<dbReference type="RefSeq" id="WP_198875601.1">
    <property type="nucleotide sequence ID" value="NZ_JAEKMH010000001.1"/>
</dbReference>
<dbReference type="EMBL" id="JAEKMH010000001">
    <property type="protein sequence ID" value="MBJ3784435.1"/>
    <property type="molecule type" value="Genomic_DNA"/>
</dbReference>
<dbReference type="Proteomes" id="UP000602124">
    <property type="component" value="Unassembled WGS sequence"/>
</dbReference>